<gene>
    <name evidence="1" type="ordered locus">gll3896</name>
</gene>
<accession>Q7NEI3</accession>
<evidence type="ECO:0000313" key="2">
    <source>
        <dbReference type="Proteomes" id="UP000000557"/>
    </source>
</evidence>
<organism evidence="1 2">
    <name type="scientific">Gloeobacter violaceus (strain ATCC 29082 / PCC 7421)</name>
    <dbReference type="NCBI Taxonomy" id="251221"/>
    <lineage>
        <taxon>Bacteria</taxon>
        <taxon>Bacillati</taxon>
        <taxon>Cyanobacteriota</taxon>
        <taxon>Cyanophyceae</taxon>
        <taxon>Gloeobacterales</taxon>
        <taxon>Gloeobacteraceae</taxon>
        <taxon>Gloeobacter</taxon>
    </lineage>
</organism>
<dbReference type="Proteomes" id="UP000000557">
    <property type="component" value="Chromosome"/>
</dbReference>
<dbReference type="eggNOG" id="COG2345">
    <property type="taxonomic scope" value="Bacteria"/>
</dbReference>
<keyword evidence="2" id="KW-1185">Reference proteome</keyword>
<dbReference type="AlphaFoldDB" id="Q7NEI3"/>
<reference evidence="1 2" key="1">
    <citation type="journal article" date="2003" name="DNA Res.">
        <title>Complete genome structure of Gloeobacter violaceus PCC 7421, a cyanobacterium that lacks thylakoids.</title>
        <authorList>
            <person name="Nakamura Y."/>
            <person name="Kaneko T."/>
            <person name="Sato S."/>
            <person name="Mimuro M."/>
            <person name="Miyashita H."/>
            <person name="Tsuchiya T."/>
            <person name="Sasamoto S."/>
            <person name="Watanabe A."/>
            <person name="Kawashima K."/>
            <person name="Kishida Y."/>
            <person name="Kiyokawa C."/>
            <person name="Kohara M."/>
            <person name="Matsumoto M."/>
            <person name="Matsuno A."/>
            <person name="Nakazaki N."/>
            <person name="Shimpo S."/>
            <person name="Takeuchi C."/>
            <person name="Yamada M."/>
            <person name="Tabata S."/>
        </authorList>
    </citation>
    <scope>NUCLEOTIDE SEQUENCE [LARGE SCALE GENOMIC DNA]</scope>
    <source>
        <strain evidence="2">ATCC 29082 / PCC 7421</strain>
    </source>
</reference>
<evidence type="ECO:0000313" key="1">
    <source>
        <dbReference type="EMBL" id="BAC91837.1"/>
    </source>
</evidence>
<sequence length="155" mass="16779">MFALALGGKPNPLETDMQCPRSDVVDYLCEYEIGTLQDIAAGIRLSELATARVLHALVMDGVVRRGREAAGRGGKKLYAIVRHDNAAGILERLAVSGEYSFSQICDARSFDRADGLGPDIDRCLAVLNRLVADGRIVVIEKPLKVYALRQPALVG</sequence>
<dbReference type="EnsemblBacteria" id="BAC91837">
    <property type="protein sequence ID" value="BAC91837"/>
    <property type="gene ID" value="BAC91837"/>
</dbReference>
<dbReference type="KEGG" id="gvi:gll3896"/>
<dbReference type="HOGENOM" id="CLU_1693001_0_0_3"/>
<proteinExistence type="predicted"/>
<dbReference type="EMBL" id="BA000045">
    <property type="protein sequence ID" value="BAC91837.1"/>
    <property type="molecule type" value="Genomic_DNA"/>
</dbReference>
<reference evidence="1 2" key="2">
    <citation type="journal article" date="2003" name="DNA Res.">
        <title>Complete genome structure of Gloeobacter violaceus PCC 7421, a cyanobacterium that lacks thylakoids (supplement).</title>
        <authorList>
            <person name="Nakamura Y."/>
            <person name="Kaneko T."/>
            <person name="Sato S."/>
            <person name="Mimuro M."/>
            <person name="Miyashita H."/>
            <person name="Tsuchiya T."/>
            <person name="Sasamoto S."/>
            <person name="Watanabe A."/>
            <person name="Kawashima K."/>
            <person name="Kishida Y."/>
            <person name="Kiyokawa C."/>
            <person name="Kohara M."/>
            <person name="Matsumoto M."/>
            <person name="Matsuno A."/>
            <person name="Nakazaki N."/>
            <person name="Shimpo S."/>
            <person name="Takeuchi C."/>
            <person name="Yamada M."/>
            <person name="Tabata S."/>
        </authorList>
    </citation>
    <scope>NUCLEOTIDE SEQUENCE [LARGE SCALE GENOMIC DNA]</scope>
    <source>
        <strain evidence="2">ATCC 29082 / PCC 7421</strain>
    </source>
</reference>
<name>Q7NEI3_GLOVI</name>
<protein>
    <submittedName>
        <fullName evidence="1">Gll3896 protein</fullName>
    </submittedName>
</protein>
<dbReference type="InParanoid" id="Q7NEI3"/>